<evidence type="ECO:0000256" key="8">
    <source>
        <dbReference type="ARBA" id="ARBA00023235"/>
    </source>
</evidence>
<comment type="catalytic activity">
    <reaction evidence="1 12 13">
        <text>[protein]-peptidylproline (omega=180) = [protein]-peptidylproline (omega=0)</text>
        <dbReference type="Rhea" id="RHEA:16237"/>
        <dbReference type="Rhea" id="RHEA-COMP:10747"/>
        <dbReference type="Rhea" id="RHEA-COMP:10748"/>
        <dbReference type="ChEBI" id="CHEBI:83833"/>
        <dbReference type="ChEBI" id="CHEBI:83834"/>
        <dbReference type="EC" id="5.2.1.8"/>
    </reaction>
</comment>
<dbReference type="GO" id="GO:0051083">
    <property type="term" value="P:'de novo' cotranslational protein folding"/>
    <property type="evidence" value="ECO:0007669"/>
    <property type="project" value="TreeGrafter"/>
</dbReference>
<accession>D8JPM6</accession>
<proteinExistence type="inferred from homology"/>
<keyword evidence="7 12" id="KW-0143">Chaperone</keyword>
<evidence type="ECO:0000256" key="3">
    <source>
        <dbReference type="ARBA" id="ARBA00013194"/>
    </source>
</evidence>
<dbReference type="Pfam" id="PF05698">
    <property type="entry name" value="Trigger_C"/>
    <property type="match status" value="1"/>
</dbReference>
<name>D8JPM6_HYPDA</name>
<dbReference type="GO" id="GO:0051301">
    <property type="term" value="P:cell division"/>
    <property type="evidence" value="ECO:0007669"/>
    <property type="project" value="UniProtKB-KW"/>
</dbReference>
<dbReference type="Gene3D" id="3.30.70.1050">
    <property type="entry name" value="Trigger factor ribosome-binding domain"/>
    <property type="match status" value="1"/>
</dbReference>
<keyword evidence="6 12" id="KW-0697">Rotamase</keyword>
<dbReference type="InterPro" id="IPR027304">
    <property type="entry name" value="Trigger_fact/SurA_dom_sf"/>
</dbReference>
<keyword evidence="9 12" id="KW-0131">Cell cycle</keyword>
<dbReference type="GO" id="GO:0044183">
    <property type="term" value="F:protein folding chaperone"/>
    <property type="evidence" value="ECO:0007669"/>
    <property type="project" value="TreeGrafter"/>
</dbReference>
<dbReference type="GO" id="GO:0003755">
    <property type="term" value="F:peptidyl-prolyl cis-trans isomerase activity"/>
    <property type="evidence" value="ECO:0007669"/>
    <property type="project" value="UniProtKB-UniRule"/>
</dbReference>
<dbReference type="Proteomes" id="UP000002033">
    <property type="component" value="Chromosome"/>
</dbReference>
<dbReference type="PROSITE" id="PS50059">
    <property type="entry name" value="FKBP_PPIASE"/>
    <property type="match status" value="1"/>
</dbReference>
<evidence type="ECO:0000313" key="17">
    <source>
        <dbReference type="Proteomes" id="UP000002033"/>
    </source>
</evidence>
<evidence type="ECO:0000256" key="4">
    <source>
        <dbReference type="ARBA" id="ARBA00016902"/>
    </source>
</evidence>
<evidence type="ECO:0000256" key="10">
    <source>
        <dbReference type="ARBA" id="ARBA00024849"/>
    </source>
</evidence>
<dbReference type="GO" id="GO:0005737">
    <property type="term" value="C:cytoplasm"/>
    <property type="evidence" value="ECO:0007669"/>
    <property type="project" value="UniProtKB-SubCell"/>
</dbReference>
<evidence type="ECO:0000256" key="14">
    <source>
        <dbReference type="RuleBase" id="RU003914"/>
    </source>
</evidence>
<comment type="similarity">
    <text evidence="2 12 14">Belongs to the FKBP-type PPIase family. Tig subfamily.</text>
</comment>
<keyword evidence="5 12" id="KW-0132">Cell division</keyword>
<evidence type="ECO:0000256" key="5">
    <source>
        <dbReference type="ARBA" id="ARBA00022618"/>
    </source>
</evidence>
<dbReference type="PANTHER" id="PTHR30560:SF3">
    <property type="entry name" value="TRIGGER FACTOR-LIKE PROTEIN TIG, CHLOROPLASTIC"/>
    <property type="match status" value="1"/>
</dbReference>
<dbReference type="GO" id="GO:0043335">
    <property type="term" value="P:protein unfolding"/>
    <property type="evidence" value="ECO:0007669"/>
    <property type="project" value="TreeGrafter"/>
</dbReference>
<dbReference type="NCBIfam" id="TIGR00115">
    <property type="entry name" value="tig"/>
    <property type="match status" value="1"/>
</dbReference>
<comment type="function">
    <text evidence="10 12">Involved in protein export. Acts as a chaperone by maintaining the newly synthesized protein in an open conformation. Functions as a peptidyl-prolyl cis-trans isomerase.</text>
</comment>
<evidence type="ECO:0000259" key="15">
    <source>
        <dbReference type="PROSITE" id="PS50059"/>
    </source>
</evidence>
<dbReference type="FunFam" id="3.10.50.40:FF:000001">
    <property type="entry name" value="Trigger factor"/>
    <property type="match status" value="1"/>
</dbReference>
<evidence type="ECO:0000313" key="16">
    <source>
        <dbReference type="EMBL" id="ADJ23760.1"/>
    </source>
</evidence>
<reference evidence="17" key="1">
    <citation type="journal article" date="2011" name="J. Bacteriol.">
        <title>Genome sequences of eight morphologically diverse alphaproteobacteria.</title>
        <authorList>
            <consortium name="US DOE Joint Genome Institute"/>
            <person name="Brown P.J."/>
            <person name="Kysela D.T."/>
            <person name="Buechlein A."/>
            <person name="Hemmerich C."/>
            <person name="Brun Y.V."/>
        </authorList>
    </citation>
    <scope>NUCLEOTIDE SEQUENCE [LARGE SCALE GENOMIC DNA]</scope>
    <source>
        <strain evidence="17">ATCC 51888 / DSM 1869 / NCIB 11706 / TK 0415</strain>
    </source>
</reference>
<dbReference type="InterPro" id="IPR036611">
    <property type="entry name" value="Trigger_fac_ribosome-bd_sf"/>
</dbReference>
<feature type="domain" description="PPIase FKBP-type" evidence="15">
    <location>
        <begin position="171"/>
        <end position="231"/>
    </location>
</feature>
<organism evidence="16 17">
    <name type="scientific">Hyphomicrobium denitrificans (strain ATCC 51888 / DSM 1869 / NCIMB 11706 / TK 0415)</name>
    <dbReference type="NCBI Taxonomy" id="582899"/>
    <lineage>
        <taxon>Bacteria</taxon>
        <taxon>Pseudomonadati</taxon>
        <taxon>Pseudomonadota</taxon>
        <taxon>Alphaproteobacteria</taxon>
        <taxon>Hyphomicrobiales</taxon>
        <taxon>Hyphomicrobiaceae</taxon>
        <taxon>Hyphomicrobium</taxon>
    </lineage>
</organism>
<evidence type="ECO:0000256" key="6">
    <source>
        <dbReference type="ARBA" id="ARBA00023110"/>
    </source>
</evidence>
<dbReference type="InterPro" id="IPR008880">
    <property type="entry name" value="Trigger_fac_C"/>
</dbReference>
<dbReference type="GO" id="GO:0043022">
    <property type="term" value="F:ribosome binding"/>
    <property type="evidence" value="ECO:0007669"/>
    <property type="project" value="TreeGrafter"/>
</dbReference>
<dbReference type="KEGG" id="hdn:Hden_1959"/>
<dbReference type="HAMAP" id="MF_00303">
    <property type="entry name" value="Trigger_factor_Tig"/>
    <property type="match status" value="1"/>
</dbReference>
<dbReference type="Gene3D" id="1.10.3120.10">
    <property type="entry name" value="Trigger factor, C-terminal domain"/>
    <property type="match status" value="1"/>
</dbReference>
<keyword evidence="12" id="KW-0963">Cytoplasm</keyword>
<protein>
    <recommendedName>
        <fullName evidence="4 12">Trigger factor</fullName>
        <shortName evidence="12">TF</shortName>
        <ecNumber evidence="3 12">5.2.1.8</ecNumber>
    </recommendedName>
    <alternativeName>
        <fullName evidence="11 12">PPIase</fullName>
    </alternativeName>
</protein>
<dbReference type="InterPro" id="IPR046357">
    <property type="entry name" value="PPIase_dom_sf"/>
</dbReference>
<evidence type="ECO:0000256" key="11">
    <source>
        <dbReference type="ARBA" id="ARBA00029986"/>
    </source>
</evidence>
<dbReference type="AlphaFoldDB" id="D8JPM6"/>
<evidence type="ECO:0000256" key="12">
    <source>
        <dbReference type="HAMAP-Rule" id="MF_00303"/>
    </source>
</evidence>
<sequence length="454" mass="50517">MQVTETARDGLKRTLQVVVGKAELGERFSERLVELKDRVQIKGFRRGKVPMEHLKKLYGKSLMQEVLEQTINDTSAKAVKDRNERPAQQPKLELLGVEDGGIERVVNGETDLSYTMDFEVLPPIPVADLGVLQLEKLVADVDDSAVDKALSDLAERNTSYEPEEGRVASEGDLVTMNFVGRIDGEAFEGGSAEGANLAIGKKQFIPGFEEGVVGMKAGDQKVVTATFPEDYPMANLAGKAADFDVSVTAVAKPKKPEVDEDFAKGLGAEDLKTLRGFVTDQIKREYDQASRVKLKREILDALDKAHDFELPSSLVDFEFNNIWTQLENNLKAANKTIADEGKSEEDLRAEYRAIAERRVRLGLVIGEIGEKNKLQVSQDELRRALVEQARRYPGREKQVYEFYEKTPGALNELRAPIFEEKVIDHVIAEAKPVEKKVSRDELLKAVEEATEAEA</sequence>
<dbReference type="Pfam" id="PF00254">
    <property type="entry name" value="FKBP_C"/>
    <property type="match status" value="1"/>
</dbReference>
<keyword evidence="8 12" id="KW-0413">Isomerase</keyword>
<keyword evidence="17" id="KW-1185">Reference proteome</keyword>
<dbReference type="SUPFAM" id="SSF102735">
    <property type="entry name" value="Trigger factor ribosome-binding domain"/>
    <property type="match status" value="1"/>
</dbReference>
<dbReference type="InterPro" id="IPR037041">
    <property type="entry name" value="Trigger_fac_C_sf"/>
</dbReference>
<dbReference type="Pfam" id="PF05697">
    <property type="entry name" value="Trigger_N"/>
    <property type="match status" value="1"/>
</dbReference>
<evidence type="ECO:0000256" key="1">
    <source>
        <dbReference type="ARBA" id="ARBA00000971"/>
    </source>
</evidence>
<gene>
    <name evidence="12" type="primary">tig</name>
    <name evidence="16" type="ordered locus">Hden_1959</name>
</gene>
<dbReference type="PANTHER" id="PTHR30560">
    <property type="entry name" value="TRIGGER FACTOR CHAPERONE AND PEPTIDYL-PROLYL CIS/TRANS ISOMERASE"/>
    <property type="match status" value="1"/>
</dbReference>
<dbReference type="InterPro" id="IPR005215">
    <property type="entry name" value="Trig_fac"/>
</dbReference>
<dbReference type="InterPro" id="IPR008881">
    <property type="entry name" value="Trigger_fac_ribosome-bd_bac"/>
</dbReference>
<dbReference type="SUPFAM" id="SSF109998">
    <property type="entry name" value="Triger factor/SurA peptide-binding domain-like"/>
    <property type="match status" value="1"/>
</dbReference>
<dbReference type="EMBL" id="CP002083">
    <property type="protein sequence ID" value="ADJ23760.1"/>
    <property type="molecule type" value="Genomic_DNA"/>
</dbReference>
<dbReference type="InterPro" id="IPR001179">
    <property type="entry name" value="PPIase_FKBP_dom"/>
</dbReference>
<dbReference type="STRING" id="582899.Hden_1959"/>
<evidence type="ECO:0000256" key="2">
    <source>
        <dbReference type="ARBA" id="ARBA00005464"/>
    </source>
</evidence>
<evidence type="ECO:0000256" key="9">
    <source>
        <dbReference type="ARBA" id="ARBA00023306"/>
    </source>
</evidence>
<dbReference type="eggNOG" id="COG0544">
    <property type="taxonomic scope" value="Bacteria"/>
</dbReference>
<dbReference type="GO" id="GO:0015031">
    <property type="term" value="P:protein transport"/>
    <property type="evidence" value="ECO:0007669"/>
    <property type="project" value="UniProtKB-UniRule"/>
</dbReference>
<dbReference type="PIRSF" id="PIRSF003095">
    <property type="entry name" value="Trigger_factor"/>
    <property type="match status" value="1"/>
</dbReference>
<comment type="subcellular location">
    <subcellularLocation>
        <location evidence="12">Cytoplasm</location>
    </subcellularLocation>
    <text evidence="12">About half TF is bound to the ribosome near the polypeptide exit tunnel while the other half is free in the cytoplasm.</text>
</comment>
<evidence type="ECO:0000256" key="7">
    <source>
        <dbReference type="ARBA" id="ARBA00023186"/>
    </source>
</evidence>
<comment type="domain">
    <text evidence="12">Consists of 3 domains; the N-terminus binds the ribosome, the middle domain has PPIase activity, while the C-terminus has intrinsic chaperone activity on its own.</text>
</comment>
<evidence type="ECO:0000256" key="13">
    <source>
        <dbReference type="PROSITE-ProRule" id="PRU00277"/>
    </source>
</evidence>
<dbReference type="EC" id="5.2.1.8" evidence="3 12"/>
<dbReference type="OrthoDB" id="9767721at2"/>
<dbReference type="RefSeq" id="WP_013215919.1">
    <property type="nucleotide sequence ID" value="NC_014313.1"/>
</dbReference>
<dbReference type="SUPFAM" id="SSF54534">
    <property type="entry name" value="FKBP-like"/>
    <property type="match status" value="1"/>
</dbReference>
<dbReference type="Gene3D" id="3.10.50.40">
    <property type="match status" value="1"/>
</dbReference>
<dbReference type="HOGENOM" id="CLU_033058_2_2_5"/>